<protein>
    <recommendedName>
        <fullName evidence="12">C2H2-type domain-containing protein</fullName>
    </recommendedName>
</protein>
<evidence type="ECO:0000256" key="10">
    <source>
        <dbReference type="ARBA" id="ARBA00023242"/>
    </source>
</evidence>
<proteinExistence type="inferred from homology"/>
<evidence type="ECO:0000256" key="3">
    <source>
        <dbReference type="ARBA" id="ARBA00022723"/>
    </source>
</evidence>
<sequence>MFNLSKTQRKIDNYIDLTKPEEDIPGILMENEQIEANDILEVCQFKKDPDRIFLLLLNKEKLIKSKSVKIEGIKDNQAKKVQCEICKLKFSKFNIKRHLASHSINKEKCKKCKKMFTSKIQLGNHHCNHCHLCGKEYDSKYKLNTHLKRFHHKDLKITTFKCDLCGKLYYSKDRLIEHIKVTHPNGKILSFVCDHDGKVFITKPLLSIHIKACHVLEKCKYCDNFFKKGSLKTHIKNVHGVTLTFDCKLCNYKLRTQKGLDYHMINEHKNQNECKFCDRKFKKRFMLNDHMIRMHSINQNDFRCEFCKKKFYIKSKLDQHIKATHPKGEIKKFICDYDGRIYFNRQDMHRHIKMHYSKVKCKVCNKESAAISMSSHMKTQHPKNSGVTCKICSKIFRTNYHLSDHLKSHNKQHECEICLKKFATRSNLNYHKRIHSNVNLFTCNVCQKGFKYEPAMRKHMRIHLKDRPKPFMCPKCEYSTDEKCNLVRHIKTHDNFDARQKMRMNNMKNPVKCDECVLFFSDKHKLKTHKKNIHSQNKILFQCDLCAAKLKHKSGIKIHLEKWCKMLFSKF</sequence>
<feature type="domain" description="C2H2-type" evidence="12">
    <location>
        <begin position="272"/>
        <end position="300"/>
    </location>
</feature>
<comment type="caution">
    <text evidence="13">The sequence shown here is derived from an EMBL/GenBank/DDBJ whole genome shotgun (WGS) entry which is preliminary data.</text>
</comment>
<dbReference type="GO" id="GO:0001228">
    <property type="term" value="F:DNA-binding transcription activator activity, RNA polymerase II-specific"/>
    <property type="evidence" value="ECO:0007669"/>
    <property type="project" value="TreeGrafter"/>
</dbReference>
<feature type="domain" description="C2H2-type" evidence="12">
    <location>
        <begin position="125"/>
        <end position="157"/>
    </location>
</feature>
<evidence type="ECO:0000313" key="13">
    <source>
        <dbReference type="EMBL" id="KAG5679644.1"/>
    </source>
</evidence>
<evidence type="ECO:0000256" key="5">
    <source>
        <dbReference type="ARBA" id="ARBA00022771"/>
    </source>
</evidence>
<keyword evidence="7" id="KW-0805">Transcription regulation</keyword>
<feature type="domain" description="C2H2-type" evidence="12">
    <location>
        <begin position="471"/>
        <end position="498"/>
    </location>
</feature>
<evidence type="ECO:0000256" key="6">
    <source>
        <dbReference type="ARBA" id="ARBA00022833"/>
    </source>
</evidence>
<dbReference type="AlphaFoldDB" id="A0A9J6CBZ1"/>
<feature type="domain" description="C2H2-type" evidence="12">
    <location>
        <begin position="413"/>
        <end position="440"/>
    </location>
</feature>
<evidence type="ECO:0000259" key="12">
    <source>
        <dbReference type="PROSITE" id="PS50157"/>
    </source>
</evidence>
<keyword evidence="10" id="KW-0539">Nucleus</keyword>
<evidence type="ECO:0000256" key="2">
    <source>
        <dbReference type="ARBA" id="ARBA00006991"/>
    </source>
</evidence>
<keyword evidence="3" id="KW-0479">Metal-binding</keyword>
<evidence type="ECO:0000256" key="8">
    <source>
        <dbReference type="ARBA" id="ARBA00023125"/>
    </source>
</evidence>
<dbReference type="FunFam" id="3.30.160.60:FF:000446">
    <property type="entry name" value="Zinc finger protein"/>
    <property type="match status" value="1"/>
</dbReference>
<accession>A0A9J6CBZ1</accession>
<dbReference type="SMART" id="SM00355">
    <property type="entry name" value="ZnF_C2H2"/>
    <property type="match status" value="17"/>
</dbReference>
<dbReference type="PANTHER" id="PTHR24393:SF15">
    <property type="entry name" value="IP01243P-RELATED"/>
    <property type="match status" value="1"/>
</dbReference>
<dbReference type="EMBL" id="JADBJN010000001">
    <property type="protein sequence ID" value="KAG5679644.1"/>
    <property type="molecule type" value="Genomic_DNA"/>
</dbReference>
<feature type="domain" description="C2H2-type" evidence="12">
    <location>
        <begin position="441"/>
        <end position="468"/>
    </location>
</feature>
<dbReference type="GO" id="GO:0000978">
    <property type="term" value="F:RNA polymerase II cis-regulatory region sequence-specific DNA binding"/>
    <property type="evidence" value="ECO:0007669"/>
    <property type="project" value="TreeGrafter"/>
</dbReference>
<feature type="domain" description="C2H2-type" evidence="12">
    <location>
        <begin position="160"/>
        <end position="188"/>
    </location>
</feature>
<keyword evidence="6" id="KW-0862">Zinc</keyword>
<dbReference type="PROSITE" id="PS00028">
    <property type="entry name" value="ZINC_FINGER_C2H2_1"/>
    <property type="match status" value="9"/>
</dbReference>
<feature type="domain" description="C2H2-type" evidence="12">
    <location>
        <begin position="511"/>
        <end position="539"/>
    </location>
</feature>
<organism evidence="13 14">
    <name type="scientific">Polypedilum vanderplanki</name>
    <name type="common">Sleeping chironomid midge</name>
    <dbReference type="NCBI Taxonomy" id="319348"/>
    <lineage>
        <taxon>Eukaryota</taxon>
        <taxon>Metazoa</taxon>
        <taxon>Ecdysozoa</taxon>
        <taxon>Arthropoda</taxon>
        <taxon>Hexapoda</taxon>
        <taxon>Insecta</taxon>
        <taxon>Pterygota</taxon>
        <taxon>Neoptera</taxon>
        <taxon>Endopterygota</taxon>
        <taxon>Diptera</taxon>
        <taxon>Nematocera</taxon>
        <taxon>Chironomoidea</taxon>
        <taxon>Chironomidae</taxon>
        <taxon>Chironominae</taxon>
        <taxon>Polypedilum</taxon>
        <taxon>Polypedilum</taxon>
    </lineage>
</organism>
<dbReference type="PROSITE" id="PS50157">
    <property type="entry name" value="ZINC_FINGER_C2H2_2"/>
    <property type="match status" value="9"/>
</dbReference>
<feature type="domain" description="C2H2-type" evidence="12">
    <location>
        <begin position="387"/>
        <end position="414"/>
    </location>
</feature>
<keyword evidence="4" id="KW-0677">Repeat</keyword>
<feature type="domain" description="C2H2-type" evidence="12">
    <location>
        <begin position="302"/>
        <end position="325"/>
    </location>
</feature>
<keyword evidence="8" id="KW-0238">DNA-binding</keyword>
<comment type="subcellular location">
    <subcellularLocation>
        <location evidence="1">Nucleus</location>
    </subcellularLocation>
</comment>
<dbReference type="InterPro" id="IPR013087">
    <property type="entry name" value="Znf_C2H2_type"/>
</dbReference>
<keyword evidence="5 11" id="KW-0863">Zinc-finger</keyword>
<dbReference type="GO" id="GO:0005634">
    <property type="term" value="C:nucleus"/>
    <property type="evidence" value="ECO:0007669"/>
    <property type="project" value="UniProtKB-SubCell"/>
</dbReference>
<dbReference type="GO" id="GO:0008270">
    <property type="term" value="F:zinc ion binding"/>
    <property type="evidence" value="ECO:0007669"/>
    <property type="project" value="UniProtKB-KW"/>
</dbReference>
<dbReference type="Gene3D" id="3.30.160.60">
    <property type="entry name" value="Classic Zinc Finger"/>
    <property type="match status" value="8"/>
</dbReference>
<keyword evidence="14" id="KW-1185">Reference proteome</keyword>
<evidence type="ECO:0000313" key="14">
    <source>
        <dbReference type="Proteomes" id="UP001107558"/>
    </source>
</evidence>
<dbReference type="SUPFAM" id="SSF57667">
    <property type="entry name" value="beta-beta-alpha zinc fingers"/>
    <property type="match status" value="6"/>
</dbReference>
<comment type="similarity">
    <text evidence="2">Belongs to the krueppel C2H2-type zinc-finger protein family.</text>
</comment>
<evidence type="ECO:0000256" key="1">
    <source>
        <dbReference type="ARBA" id="ARBA00004123"/>
    </source>
</evidence>
<dbReference type="FunFam" id="3.30.160.60:FF:001156">
    <property type="entry name" value="Zinc finger protein 407"/>
    <property type="match status" value="1"/>
</dbReference>
<dbReference type="Proteomes" id="UP001107558">
    <property type="component" value="Chromosome 1"/>
</dbReference>
<dbReference type="PANTHER" id="PTHR24393">
    <property type="entry name" value="ZINC FINGER PROTEIN"/>
    <property type="match status" value="1"/>
</dbReference>
<evidence type="ECO:0000256" key="4">
    <source>
        <dbReference type="ARBA" id="ARBA00022737"/>
    </source>
</evidence>
<dbReference type="Pfam" id="PF00096">
    <property type="entry name" value="zf-C2H2"/>
    <property type="match status" value="4"/>
</dbReference>
<name>A0A9J6CBZ1_POLVA</name>
<evidence type="ECO:0000256" key="7">
    <source>
        <dbReference type="ARBA" id="ARBA00023015"/>
    </source>
</evidence>
<evidence type="ECO:0000256" key="9">
    <source>
        <dbReference type="ARBA" id="ARBA00023163"/>
    </source>
</evidence>
<dbReference type="InterPro" id="IPR036236">
    <property type="entry name" value="Znf_C2H2_sf"/>
</dbReference>
<gene>
    <name evidence="13" type="ORF">PVAND_009201</name>
</gene>
<keyword evidence="9" id="KW-0804">Transcription</keyword>
<evidence type="ECO:0000256" key="11">
    <source>
        <dbReference type="PROSITE-ProRule" id="PRU00042"/>
    </source>
</evidence>
<dbReference type="OrthoDB" id="6077919at2759"/>
<reference evidence="13" key="1">
    <citation type="submission" date="2021-03" db="EMBL/GenBank/DDBJ databases">
        <title>Chromosome level genome of the anhydrobiotic midge Polypedilum vanderplanki.</title>
        <authorList>
            <person name="Yoshida Y."/>
            <person name="Kikawada T."/>
            <person name="Gusev O."/>
        </authorList>
    </citation>
    <scope>NUCLEOTIDE SEQUENCE</scope>
    <source>
        <strain evidence="13">NIAS01</strain>
        <tissue evidence="13">Whole body or cell culture</tissue>
    </source>
</reference>